<evidence type="ECO:0000256" key="2">
    <source>
        <dbReference type="ARBA" id="ARBA00022578"/>
    </source>
</evidence>
<dbReference type="AlphaFoldDB" id="A0A455SF10"/>
<feature type="compositionally biased region" description="Basic residues" evidence="5">
    <location>
        <begin position="386"/>
        <end position="398"/>
    </location>
</feature>
<evidence type="ECO:0000256" key="4">
    <source>
        <dbReference type="ARBA" id="ARBA00023172"/>
    </source>
</evidence>
<reference evidence="8" key="1">
    <citation type="submission" date="2018-12" db="EMBL/GenBank/DDBJ databases">
        <title>Novel natural products biosynthetic potential of the class Ktedonobacteria.</title>
        <authorList>
            <person name="Zheng Y."/>
            <person name="Saitou A."/>
            <person name="Wang C.M."/>
            <person name="Toyoda A."/>
            <person name="Minakuchi Y."/>
            <person name="Sekiguchi Y."/>
            <person name="Ueda K."/>
            <person name="Takano H."/>
            <person name="Sakai Y."/>
            <person name="Yokota A."/>
            <person name="Yabe S."/>
        </authorList>
    </citation>
    <scope>NUCLEOTIDE SEQUENCE</scope>
    <source>
        <strain evidence="8">COM3</strain>
    </source>
</reference>
<keyword evidence="4" id="KW-0233">DNA recombination</keyword>
<gene>
    <name evidence="8" type="ORF">KTC_08410</name>
</gene>
<evidence type="ECO:0000313" key="8">
    <source>
        <dbReference type="EMBL" id="BBH86090.1"/>
    </source>
</evidence>
<evidence type="ECO:0000259" key="7">
    <source>
        <dbReference type="Pfam" id="PF07282"/>
    </source>
</evidence>
<feature type="domain" description="Probable transposase IS891/IS1136/IS1341" evidence="6">
    <location>
        <begin position="167"/>
        <end position="280"/>
    </location>
</feature>
<name>A0A455SF10_9CHLR</name>
<feature type="domain" description="Cas12f1-like TNB" evidence="7">
    <location>
        <begin position="292"/>
        <end position="357"/>
    </location>
</feature>
<dbReference type="InterPro" id="IPR001959">
    <property type="entry name" value="Transposase"/>
</dbReference>
<dbReference type="InterPro" id="IPR010095">
    <property type="entry name" value="Cas12f1-like_TNB"/>
</dbReference>
<evidence type="ECO:0000256" key="5">
    <source>
        <dbReference type="SAM" id="MobiDB-lite"/>
    </source>
</evidence>
<dbReference type="Pfam" id="PF01385">
    <property type="entry name" value="OrfB_IS605"/>
    <property type="match status" value="1"/>
</dbReference>
<protein>
    <submittedName>
        <fullName evidence="8">Transposase</fullName>
    </submittedName>
</protein>
<dbReference type="EMBL" id="AP019376">
    <property type="protein sequence ID" value="BBH86090.1"/>
    <property type="molecule type" value="Genomic_DNA"/>
</dbReference>
<organism evidence="8">
    <name type="scientific">Thermosporothrix sp. COM3</name>
    <dbReference type="NCBI Taxonomy" id="2490863"/>
    <lineage>
        <taxon>Bacteria</taxon>
        <taxon>Bacillati</taxon>
        <taxon>Chloroflexota</taxon>
        <taxon>Ktedonobacteria</taxon>
        <taxon>Ktedonobacterales</taxon>
        <taxon>Thermosporotrichaceae</taxon>
        <taxon>Thermosporothrix</taxon>
    </lineage>
</organism>
<feature type="compositionally biased region" description="Polar residues" evidence="5">
    <location>
        <begin position="367"/>
        <end position="381"/>
    </location>
</feature>
<dbReference type="GO" id="GO:0003677">
    <property type="term" value="F:DNA binding"/>
    <property type="evidence" value="ECO:0007669"/>
    <property type="project" value="UniProtKB-KW"/>
</dbReference>
<keyword evidence="2" id="KW-0815">Transposition</keyword>
<feature type="region of interest" description="Disordered" evidence="5">
    <location>
        <begin position="367"/>
        <end position="398"/>
    </location>
</feature>
<dbReference type="GO" id="GO:0032196">
    <property type="term" value="P:transposition"/>
    <property type="evidence" value="ECO:0007669"/>
    <property type="project" value="UniProtKB-KW"/>
</dbReference>
<keyword evidence="3" id="KW-0238">DNA-binding</keyword>
<accession>A0A455SF10</accession>
<dbReference type="NCBIfam" id="NF040570">
    <property type="entry name" value="guided_TnpB"/>
    <property type="match status" value="1"/>
</dbReference>
<evidence type="ECO:0000256" key="3">
    <source>
        <dbReference type="ARBA" id="ARBA00023125"/>
    </source>
</evidence>
<evidence type="ECO:0000259" key="6">
    <source>
        <dbReference type="Pfam" id="PF01385"/>
    </source>
</evidence>
<dbReference type="GO" id="GO:0006310">
    <property type="term" value="P:DNA recombination"/>
    <property type="evidence" value="ECO:0007669"/>
    <property type="project" value="UniProtKB-KW"/>
</dbReference>
<comment type="similarity">
    <text evidence="1">In the C-terminal section; belongs to the transposase 35 family.</text>
</comment>
<sequence length="398" mass="45077">MLIYEYKLDGSKAQFAAIEEAIRTTQFIRNTCLRLWMDARGVSRNDLQRYCAVLARQFPFALSLNSQARQAAADRAWAAISRFYEHCRLKIPGKKGYPQFQRDCRSVEYKTTGWKLEADGIHIRFTDGCGIGRLRLIGSRDIMTFPLSQIKRVRLLRRADGYSCQFAVAATRRVEHQPSGKQVGIDLGLRAFFTDSEGNTVAPPQYLRKAERRLKQLHRRLSKTQKRSANRKKARQALSKAYLKVQRQREDVARKQANALVSSHDLIAYEALQIRHLVKNRHLAKSISDAAWGRFLWWVRYYGTLHQVPVIGVEPAYTSQNCSRCGQRVKKSLSMRTHLCPGCGLLLDRDHNAALNILHKALQGTVGQTGTDEGVSSNASGQPAATRRRTAAPRKQAG</sequence>
<evidence type="ECO:0000256" key="1">
    <source>
        <dbReference type="ARBA" id="ARBA00008761"/>
    </source>
</evidence>
<dbReference type="Pfam" id="PF07282">
    <property type="entry name" value="Cas12f1-like_TNB"/>
    <property type="match status" value="1"/>
</dbReference>
<proteinExistence type="inferred from homology"/>